<gene>
    <name evidence="1" type="ORF">CA615_06755</name>
</gene>
<accession>A0A328Q4R7</accession>
<dbReference type="RefSeq" id="WP_011406934.1">
    <property type="nucleotide sequence ID" value="NZ_CAUHHK010000031.1"/>
</dbReference>
<dbReference type="GeneID" id="3855097"/>
<protein>
    <recommendedName>
        <fullName evidence="3">Dimethylmenaquinone methyltransferase</fullName>
    </recommendedName>
</protein>
<name>A0A328Q4R7_9EURY</name>
<organism evidence="1 2">
    <name type="scientific">Methanosphaera stadtmanae</name>
    <dbReference type="NCBI Taxonomy" id="2317"/>
    <lineage>
        <taxon>Archaea</taxon>
        <taxon>Methanobacteriati</taxon>
        <taxon>Methanobacteriota</taxon>
        <taxon>Methanomada group</taxon>
        <taxon>Methanobacteria</taxon>
        <taxon>Methanobacteriales</taxon>
        <taxon>Methanobacteriaceae</taxon>
        <taxon>Methanosphaera</taxon>
    </lineage>
</organism>
<dbReference type="SUPFAM" id="SSF89562">
    <property type="entry name" value="RraA-like"/>
    <property type="match status" value="1"/>
</dbReference>
<dbReference type="GO" id="GO:0008948">
    <property type="term" value="F:oxaloacetate decarboxylase activity"/>
    <property type="evidence" value="ECO:0007669"/>
    <property type="project" value="TreeGrafter"/>
</dbReference>
<dbReference type="InterPro" id="IPR005493">
    <property type="entry name" value="RraA/RraA-like"/>
</dbReference>
<evidence type="ECO:0000313" key="2">
    <source>
        <dbReference type="Proteomes" id="UP000248557"/>
    </source>
</evidence>
<dbReference type="Pfam" id="PF03737">
    <property type="entry name" value="RraA-like"/>
    <property type="match status" value="1"/>
</dbReference>
<dbReference type="EMBL" id="NGJK01000082">
    <property type="protein sequence ID" value="RAP02566.1"/>
    <property type="molecule type" value="Genomic_DNA"/>
</dbReference>
<dbReference type="OMA" id="DMAGEND"/>
<sequence>MSKGKITPKNILHGNKKKQEKITLENLLEVASSDNVSDAMKNLYGKDGLINGIKPIDPSYKVVGKIKTATTNSYDWGTGIKGIYNTNIDEILFIKCSDDEYAVWGEMASKAAQKQGLKATVIYGVSRDTEDIIKLNYKVFSKDIKSHAGLPSNNGLLNERIVIDDNIICNGDVLVGDMDGVVIIPQEKVEEVLHEVENIKKFETESLKEMIDKEIPLDEVLGIK</sequence>
<dbReference type="CDD" id="cd16841">
    <property type="entry name" value="RraA_family"/>
    <property type="match status" value="1"/>
</dbReference>
<dbReference type="AlphaFoldDB" id="A0A328Q4R7"/>
<dbReference type="PANTHER" id="PTHR33254">
    <property type="entry name" value="4-HYDROXY-4-METHYL-2-OXOGLUTARATE ALDOLASE 3-RELATED"/>
    <property type="match status" value="1"/>
</dbReference>
<evidence type="ECO:0000313" key="1">
    <source>
        <dbReference type="EMBL" id="RAP02566.1"/>
    </source>
</evidence>
<dbReference type="Proteomes" id="UP000248557">
    <property type="component" value="Unassembled WGS sequence"/>
</dbReference>
<evidence type="ECO:0008006" key="3">
    <source>
        <dbReference type="Google" id="ProtNLM"/>
    </source>
</evidence>
<reference evidence="1 2" key="1">
    <citation type="submission" date="2017-05" db="EMBL/GenBank/DDBJ databases">
        <title>Host range expansion of the Methanosphaera genus to humans and monogastric animals involves recent and extensive reduction in genome content.</title>
        <authorList>
            <person name="Hoedt E.C."/>
            <person name="Volmer J.G."/>
            <person name="Parks D.H."/>
            <person name="Rosewarne C.P."/>
            <person name="Denman S.E."/>
            <person name="Mcsweeney C.S."/>
            <person name="O Cuiv P."/>
            <person name="Hugenholtz P."/>
            <person name="Tyson G.W."/>
            <person name="Morrison M."/>
        </authorList>
    </citation>
    <scope>NUCLEOTIDE SEQUENCE [LARGE SCALE GENOMIC DNA]</scope>
    <source>
        <strain evidence="1 2">PA5</strain>
    </source>
</reference>
<dbReference type="InterPro" id="IPR036704">
    <property type="entry name" value="RraA/RraA-like_sf"/>
</dbReference>
<proteinExistence type="predicted"/>
<dbReference type="PANTHER" id="PTHR33254:SF4">
    <property type="entry name" value="4-HYDROXY-4-METHYL-2-OXOGLUTARATE ALDOLASE 3-RELATED"/>
    <property type="match status" value="1"/>
</dbReference>
<dbReference type="Gene3D" id="3.50.30.40">
    <property type="entry name" value="Ribonuclease E inhibitor RraA/RraA-like"/>
    <property type="match status" value="1"/>
</dbReference>
<comment type="caution">
    <text evidence="1">The sequence shown here is derived from an EMBL/GenBank/DDBJ whole genome shotgun (WGS) entry which is preliminary data.</text>
</comment>
<dbReference type="GO" id="GO:0047443">
    <property type="term" value="F:4-hydroxy-4-methyl-2-oxoglutarate aldolase activity"/>
    <property type="evidence" value="ECO:0007669"/>
    <property type="project" value="TreeGrafter"/>
</dbReference>